<dbReference type="PANTHER" id="PTHR12705">
    <property type="entry name" value="ORIGIN RECOGNITION COMPLEX SUBUNIT 5"/>
    <property type="match status" value="1"/>
</dbReference>
<evidence type="ECO:0000313" key="11">
    <source>
        <dbReference type="EMBL" id="KAG2173143.1"/>
    </source>
</evidence>
<evidence type="ECO:0000259" key="9">
    <source>
        <dbReference type="Pfam" id="PF14630"/>
    </source>
</evidence>
<evidence type="ECO:0000256" key="2">
    <source>
        <dbReference type="ARBA" id="ARBA00006269"/>
    </source>
</evidence>
<comment type="caution">
    <text evidence="11">The sequence shown here is derived from an EMBL/GenBank/DDBJ whole genome shotgun (WGS) entry which is preliminary data.</text>
</comment>
<dbReference type="GO" id="GO:0005524">
    <property type="term" value="F:ATP binding"/>
    <property type="evidence" value="ECO:0007669"/>
    <property type="project" value="UniProtKB-KW"/>
</dbReference>
<dbReference type="InterPro" id="IPR041664">
    <property type="entry name" value="AAA_16"/>
</dbReference>
<keyword evidence="5" id="KW-0067">ATP-binding</keyword>
<dbReference type="EMBL" id="JAEPQZ010000015">
    <property type="protein sequence ID" value="KAG2173143.1"/>
    <property type="molecule type" value="Genomic_DNA"/>
</dbReference>
<feature type="domain" description="Orc1-like AAA ATPase" evidence="8">
    <location>
        <begin position="20"/>
        <end position="176"/>
    </location>
</feature>
<evidence type="ECO:0000256" key="7">
    <source>
        <dbReference type="ARBA" id="ARBA00069657"/>
    </source>
</evidence>
<dbReference type="SUPFAM" id="SSF52540">
    <property type="entry name" value="P-loop containing nucleoside triphosphate hydrolases"/>
    <property type="match status" value="1"/>
</dbReference>
<evidence type="ECO:0000256" key="5">
    <source>
        <dbReference type="ARBA" id="ARBA00022840"/>
    </source>
</evidence>
<dbReference type="PANTHER" id="PTHR12705:SF0">
    <property type="entry name" value="ORIGIN RECOGNITION COMPLEX SUBUNIT 5"/>
    <property type="match status" value="1"/>
</dbReference>
<dbReference type="Pfam" id="PF14630">
    <property type="entry name" value="ORC5_C"/>
    <property type="match status" value="1"/>
</dbReference>
<organism evidence="11 12">
    <name type="scientific">Mortierella isabellina</name>
    <name type="common">Filamentous fungus</name>
    <name type="synonym">Umbelopsis isabellina</name>
    <dbReference type="NCBI Taxonomy" id="91625"/>
    <lineage>
        <taxon>Eukaryota</taxon>
        <taxon>Fungi</taxon>
        <taxon>Fungi incertae sedis</taxon>
        <taxon>Mucoromycota</taxon>
        <taxon>Mucoromycotina</taxon>
        <taxon>Umbelopsidomycetes</taxon>
        <taxon>Umbelopsidales</taxon>
        <taxon>Umbelopsidaceae</taxon>
        <taxon>Umbelopsis</taxon>
    </lineage>
</organism>
<dbReference type="InterPro" id="IPR020796">
    <property type="entry name" value="ORC5"/>
</dbReference>
<comment type="subcellular location">
    <subcellularLocation>
        <location evidence="1">Nucleus</location>
    </subcellularLocation>
</comment>
<evidence type="ECO:0000256" key="1">
    <source>
        <dbReference type="ARBA" id="ARBA00004123"/>
    </source>
</evidence>
<feature type="domain" description="ORC5 lid" evidence="10">
    <location>
        <begin position="239"/>
        <end position="295"/>
    </location>
</feature>
<gene>
    <name evidence="11" type="ORF">INT43_004516</name>
</gene>
<comment type="similarity">
    <text evidence="2">Belongs to the ORC5 family.</text>
</comment>
<accession>A0A8H7PFY6</accession>
<evidence type="ECO:0000259" key="10">
    <source>
        <dbReference type="Pfam" id="PF21639"/>
    </source>
</evidence>
<dbReference type="FunFam" id="3.40.50.300:FF:000673">
    <property type="entry name" value="Origin recognition complex subunit 5"/>
    <property type="match status" value="1"/>
</dbReference>
<sequence>MPDTTGSMVDTQQDDLKKLFPGRAEQIDTLLGLMGKPTDPTVPSILIYGHSSSGKTSLVRALMSKTLPRKQWAYINCIECHTPRMIFEHAVNEWCNWVPSWENQFRSIARIDSLNDFLCVLKEGVPINEQATETIGDNETRYLVLDRAERLRDVASTILPVLLRLSEVSHRNICVILLSTIVYEKFRTKAGAFEPLMIRFPEYSKEDTLEILRRDFSANGMDIEVKGKESVHLGDDFFRSFSEVIYSIFFHNCKDLNELRHLVALLFPLFINPIRDGRAKPHETSKLFKLSQPYFAEATDKLYLREISSSEWAKRTSEMAQGDIALDTDASVVTAIRTNSRGDFDLPYYTKFLLIASYLASYNPPRFDVRYFAKVGEEKRKRKRGIQKPVHDKSGGKMRQQLLGPKAFPVERMLAIFYSIIDEQLDDGIDIPVQITSLTTLRLLIHTTKMDKLDGAKYKCNVSFDFIRGVARSVRFEIDKYLFDFI</sequence>
<dbReference type="Pfam" id="PF13191">
    <property type="entry name" value="AAA_16"/>
    <property type="match status" value="1"/>
</dbReference>
<keyword evidence="12" id="KW-1185">Reference proteome</keyword>
<evidence type="ECO:0000256" key="3">
    <source>
        <dbReference type="ARBA" id="ARBA00022705"/>
    </source>
</evidence>
<dbReference type="Gene3D" id="3.40.50.300">
    <property type="entry name" value="P-loop containing nucleotide triphosphate hydrolases"/>
    <property type="match status" value="1"/>
</dbReference>
<dbReference type="GO" id="GO:0003688">
    <property type="term" value="F:DNA replication origin binding"/>
    <property type="evidence" value="ECO:0007669"/>
    <property type="project" value="TreeGrafter"/>
</dbReference>
<dbReference type="Proteomes" id="UP000654370">
    <property type="component" value="Unassembled WGS sequence"/>
</dbReference>
<evidence type="ECO:0000313" key="12">
    <source>
        <dbReference type="Proteomes" id="UP000654370"/>
    </source>
</evidence>
<evidence type="ECO:0000256" key="6">
    <source>
        <dbReference type="ARBA" id="ARBA00023242"/>
    </source>
</evidence>
<reference evidence="11" key="1">
    <citation type="submission" date="2020-12" db="EMBL/GenBank/DDBJ databases">
        <title>Metabolic potential, ecology and presence of endohyphal bacteria is reflected in genomic diversity of Mucoromycotina.</title>
        <authorList>
            <person name="Muszewska A."/>
            <person name="Okrasinska A."/>
            <person name="Steczkiewicz K."/>
            <person name="Drgas O."/>
            <person name="Orlowska M."/>
            <person name="Perlinska-Lenart U."/>
            <person name="Aleksandrzak-Piekarczyk T."/>
            <person name="Szatraj K."/>
            <person name="Zielenkiewicz U."/>
            <person name="Pilsyk S."/>
            <person name="Malc E."/>
            <person name="Mieczkowski P."/>
            <person name="Kruszewska J.S."/>
            <person name="Biernat P."/>
            <person name="Pawlowska J."/>
        </authorList>
    </citation>
    <scope>NUCLEOTIDE SEQUENCE</scope>
    <source>
        <strain evidence="11">WA0000067209</strain>
    </source>
</reference>
<evidence type="ECO:0000256" key="4">
    <source>
        <dbReference type="ARBA" id="ARBA00022741"/>
    </source>
</evidence>
<dbReference type="OrthoDB" id="365981at2759"/>
<name>A0A8H7PFY6_MORIS</name>
<dbReference type="AlphaFoldDB" id="A0A8H7PFY6"/>
<keyword evidence="6" id="KW-0539">Nucleus</keyword>
<protein>
    <recommendedName>
        <fullName evidence="7">Origin recognition complex subunit 5</fullName>
    </recommendedName>
</protein>
<proteinExistence type="inferred from homology"/>
<dbReference type="InterPro" id="IPR047088">
    <property type="entry name" value="ORC5_C"/>
</dbReference>
<dbReference type="Pfam" id="PF21639">
    <property type="entry name" value="ORC5_lid"/>
    <property type="match status" value="1"/>
</dbReference>
<feature type="domain" description="Origin recognition complex subunit 5 C-terminal" evidence="9">
    <location>
        <begin position="346"/>
        <end position="482"/>
    </location>
</feature>
<dbReference type="InterPro" id="IPR048866">
    <property type="entry name" value="ORC5_lid"/>
</dbReference>
<keyword evidence="4" id="KW-0547">Nucleotide-binding</keyword>
<keyword evidence="3" id="KW-0235">DNA replication</keyword>
<dbReference type="GO" id="GO:0006270">
    <property type="term" value="P:DNA replication initiation"/>
    <property type="evidence" value="ECO:0007669"/>
    <property type="project" value="TreeGrafter"/>
</dbReference>
<dbReference type="GO" id="GO:0005664">
    <property type="term" value="C:nuclear origin of replication recognition complex"/>
    <property type="evidence" value="ECO:0007669"/>
    <property type="project" value="TreeGrafter"/>
</dbReference>
<dbReference type="InterPro" id="IPR027417">
    <property type="entry name" value="P-loop_NTPase"/>
</dbReference>
<evidence type="ECO:0000259" key="8">
    <source>
        <dbReference type="Pfam" id="PF13191"/>
    </source>
</evidence>